<dbReference type="Proteomes" id="UP000183529">
    <property type="component" value="Unassembled WGS sequence"/>
</dbReference>
<gene>
    <name evidence="2" type="ORF">C7400_107272</name>
    <name evidence="3" type="ORF">SAMN05216550_10742</name>
</gene>
<protein>
    <recommendedName>
        <fullName evidence="1">Pyridoxamine 5'-phosphate oxidase N-terminal domain-containing protein</fullName>
    </recommendedName>
</protein>
<reference evidence="3 4" key="1">
    <citation type="submission" date="2016-10" db="EMBL/GenBank/DDBJ databases">
        <authorList>
            <person name="Varghese N."/>
            <person name="Submissions S."/>
        </authorList>
    </citation>
    <scope>NUCLEOTIDE SEQUENCE [LARGE SCALE GENOMIC DNA]</scope>
    <source>
        <strain evidence="3 4">LMG 22274</strain>
    </source>
</reference>
<accession>A0AAQ1GFJ2</accession>
<dbReference type="Gene3D" id="2.30.110.10">
    <property type="entry name" value="Electron Transport, Fmn-binding Protein, Chain A"/>
    <property type="match status" value="1"/>
</dbReference>
<dbReference type="RefSeq" id="WP_074983452.1">
    <property type="nucleotide sequence ID" value="NZ_CADFGN010000008.1"/>
</dbReference>
<reference evidence="2 5" key="2">
    <citation type="submission" date="2018-05" db="EMBL/GenBank/DDBJ databases">
        <title>Genomic Encyclopedia of Type Strains, Phase IV (KMG-V): Genome sequencing to study the core and pangenomes of soil and plant-associated prokaryotes.</title>
        <authorList>
            <person name="Whitman W."/>
        </authorList>
    </citation>
    <scope>NUCLEOTIDE SEQUENCE [LARGE SCALE GENOMIC DNA]</scope>
    <source>
        <strain evidence="2 5">SIr-6563</strain>
    </source>
</reference>
<evidence type="ECO:0000313" key="5">
    <source>
        <dbReference type="Proteomes" id="UP000247515"/>
    </source>
</evidence>
<dbReference type="AlphaFoldDB" id="A0AAQ1GFJ2"/>
<comment type="caution">
    <text evidence="3">The sequence shown here is derived from an EMBL/GenBank/DDBJ whole genome shotgun (WGS) entry which is preliminary data.</text>
</comment>
<proteinExistence type="predicted"/>
<evidence type="ECO:0000313" key="2">
    <source>
        <dbReference type="EMBL" id="PXX17063.1"/>
    </source>
</evidence>
<dbReference type="EMBL" id="QJJV01000007">
    <property type="protein sequence ID" value="PXX17063.1"/>
    <property type="molecule type" value="Genomic_DNA"/>
</dbReference>
<dbReference type="PANTHER" id="PTHR40660:SF1">
    <property type="entry name" value="5'-PHOSPHATE OXIDASE PUTATIVE DOMAIN-CONTAINING PROTEIN-RELATED"/>
    <property type="match status" value="1"/>
</dbReference>
<name>A0AAQ1GFJ2_9BURK</name>
<dbReference type="InterPro" id="IPR011576">
    <property type="entry name" value="Pyridox_Oxase_N"/>
</dbReference>
<dbReference type="InterPro" id="IPR012349">
    <property type="entry name" value="Split_barrel_FMN-bd"/>
</dbReference>
<dbReference type="Proteomes" id="UP000247515">
    <property type="component" value="Unassembled WGS sequence"/>
</dbReference>
<sequence>MLNDAVLASMKKSVLCWLATADANGAPNVSPKEIFCAHGPNVVLMANLASPGSAENIAHNPNVCVSFVDPFVQKGFKLKGQARLLHESDEAFATLALPLTQLAGPRFPFRSLFAIEIDCVEPIIAPSYRLYPETSEARQVESAMKSYGVRPDTD</sequence>
<feature type="domain" description="Pyridoxamine 5'-phosphate oxidase N-terminal" evidence="1">
    <location>
        <begin position="3"/>
        <end position="118"/>
    </location>
</feature>
<evidence type="ECO:0000313" key="3">
    <source>
        <dbReference type="EMBL" id="SEJ66166.1"/>
    </source>
</evidence>
<dbReference type="EMBL" id="FNZM01000007">
    <property type="protein sequence ID" value="SEJ66166.1"/>
    <property type="molecule type" value="Genomic_DNA"/>
</dbReference>
<evidence type="ECO:0000259" key="1">
    <source>
        <dbReference type="Pfam" id="PF01243"/>
    </source>
</evidence>
<dbReference type="PANTHER" id="PTHR40660">
    <property type="entry name" value="5'-PHOSPHATE OXIDASE PUTATIVE DOMAIN-CONTAINING PROTEIN-RELATED"/>
    <property type="match status" value="1"/>
</dbReference>
<dbReference type="Pfam" id="PF01243">
    <property type="entry name" value="PNPOx_N"/>
    <property type="match status" value="1"/>
</dbReference>
<dbReference type="GeneID" id="61306727"/>
<organism evidence="3 4">
    <name type="scientific">Paraburkholderia tropica</name>
    <dbReference type="NCBI Taxonomy" id="92647"/>
    <lineage>
        <taxon>Bacteria</taxon>
        <taxon>Pseudomonadati</taxon>
        <taxon>Pseudomonadota</taxon>
        <taxon>Betaproteobacteria</taxon>
        <taxon>Burkholderiales</taxon>
        <taxon>Burkholderiaceae</taxon>
        <taxon>Paraburkholderia</taxon>
    </lineage>
</organism>
<keyword evidence="5" id="KW-1185">Reference proteome</keyword>
<evidence type="ECO:0000313" key="4">
    <source>
        <dbReference type="Proteomes" id="UP000183529"/>
    </source>
</evidence>
<dbReference type="SUPFAM" id="SSF50475">
    <property type="entry name" value="FMN-binding split barrel"/>
    <property type="match status" value="1"/>
</dbReference>